<accession>A0ABZ2ZBU9</accession>
<sequence>MLNENGDRFAGFNEDYDKYREIKDVSGVLYDAQGNQLRKLKQGDVRDLSAVSEMSLMEDSRVKSHNFYHKVYPYTVAYEVEFRHRHTAFIPRWVPQGANYYSVEQSKLEVTAPEGYDLRYRQFRYEGKPAERMEKGAKVLTWEVKNVPALQPEPFTGPLRDRCTMVYLAPSKFSFAEYDGDMSSWENFGKFIATLNQGRDVLPANIKSTVAAITANAKTDAEKIRLLYEYMQQNTRYISIQLGIGGWQPFDANYVATKGYGDCKALSNYMKALLAEAGIRSHYTLVHAGREETDFMEDFTVSQFNHIILCVPGAKDTTWLECTSQTAPAGYLGGFTNNRPVLLITEQGGKLVRTPAYPAEQNLQVRNIVAEADGTGTLKLTCETRYTGLQQDYYHQIVNYDSKEKQLEQLKDRLKLPSFDIGQLKYTEHADARPVPEMEETMELKVPNYASVTGKRLFILPNILTRGASKLSSDSTRSSDIYFYDPYVDADSVLITVPEGYTPEAMFPEVKLSTVFGNYYARVTVNGNRITYVRRVEMKSGRFPAKDYPKLEEFLNQIYKSDRSKVVLVKKEA</sequence>
<dbReference type="Gene3D" id="2.60.40.3140">
    <property type="match status" value="1"/>
</dbReference>
<dbReference type="Pfam" id="PF01841">
    <property type="entry name" value="Transglut_core"/>
    <property type="match status" value="1"/>
</dbReference>
<evidence type="ECO:0000313" key="3">
    <source>
        <dbReference type="EMBL" id="WZN49208.1"/>
    </source>
</evidence>
<gene>
    <name evidence="3" type="ORF">WJU22_15355</name>
</gene>
<dbReference type="Pfam" id="PF12969">
    <property type="entry name" value="DUF3857"/>
    <property type="match status" value="1"/>
</dbReference>
<proteinExistence type="predicted"/>
<evidence type="ECO:0000259" key="2">
    <source>
        <dbReference type="Pfam" id="PF12969"/>
    </source>
</evidence>
<dbReference type="RefSeq" id="WP_341843782.1">
    <property type="nucleotide sequence ID" value="NZ_CP149792.1"/>
</dbReference>
<dbReference type="Proteomes" id="UP001449657">
    <property type="component" value="Chromosome"/>
</dbReference>
<protein>
    <submittedName>
        <fullName evidence="3">DUF3857 domain-containing protein</fullName>
    </submittedName>
</protein>
<dbReference type="Gene3D" id="2.60.120.1130">
    <property type="match status" value="1"/>
</dbReference>
<feature type="domain" description="Transglutaminase-like" evidence="1">
    <location>
        <begin position="208"/>
        <end position="293"/>
    </location>
</feature>
<name>A0ABZ2ZBU9_9BACT</name>
<organism evidence="3 4">
    <name type="scientific">Chitinophaga caseinilytica</name>
    <dbReference type="NCBI Taxonomy" id="2267521"/>
    <lineage>
        <taxon>Bacteria</taxon>
        <taxon>Pseudomonadati</taxon>
        <taxon>Bacteroidota</taxon>
        <taxon>Chitinophagia</taxon>
        <taxon>Chitinophagales</taxon>
        <taxon>Chitinophagaceae</taxon>
        <taxon>Chitinophaga</taxon>
    </lineage>
</organism>
<evidence type="ECO:0000313" key="4">
    <source>
        <dbReference type="Proteomes" id="UP001449657"/>
    </source>
</evidence>
<dbReference type="InterPro" id="IPR002931">
    <property type="entry name" value="Transglutaminase-like"/>
</dbReference>
<reference evidence="3 4" key="1">
    <citation type="submission" date="2024-03" db="EMBL/GenBank/DDBJ databases">
        <title>Chitinophaga caseinilytica sp. nov., a casein hydrolysing bacterium isolated from forest soil.</title>
        <authorList>
            <person name="Lee D.S."/>
            <person name="Han D.M."/>
            <person name="Baek J.H."/>
            <person name="Choi D.G."/>
            <person name="Jeon J.H."/>
            <person name="Jeon C.O."/>
        </authorList>
    </citation>
    <scope>NUCLEOTIDE SEQUENCE [LARGE SCALE GENOMIC DNA]</scope>
    <source>
        <strain evidence="3 4">KACC 19118</strain>
    </source>
</reference>
<dbReference type="Gene3D" id="3.10.620.30">
    <property type="match status" value="1"/>
</dbReference>
<keyword evidence="4" id="KW-1185">Reference proteome</keyword>
<dbReference type="EMBL" id="CP150096">
    <property type="protein sequence ID" value="WZN49208.1"/>
    <property type="molecule type" value="Genomic_DNA"/>
</dbReference>
<dbReference type="InterPro" id="IPR038765">
    <property type="entry name" value="Papain-like_cys_pep_sf"/>
</dbReference>
<dbReference type="InterPro" id="IPR024618">
    <property type="entry name" value="DUF3857"/>
</dbReference>
<dbReference type="SUPFAM" id="SSF54001">
    <property type="entry name" value="Cysteine proteinases"/>
    <property type="match status" value="1"/>
</dbReference>
<evidence type="ECO:0000259" key="1">
    <source>
        <dbReference type="Pfam" id="PF01841"/>
    </source>
</evidence>
<feature type="domain" description="DUF3857" evidence="2">
    <location>
        <begin position="2"/>
        <end position="149"/>
    </location>
</feature>